<proteinExistence type="predicted"/>
<comment type="caution">
    <text evidence="2">The sequence shown here is derived from an EMBL/GenBank/DDBJ whole genome shotgun (WGS) entry which is preliminary data.</text>
</comment>
<name>A0A9W7UQZ0_BACCE</name>
<evidence type="ECO:0000313" key="3">
    <source>
        <dbReference type="Proteomes" id="UP000323321"/>
    </source>
</evidence>
<dbReference type="SMART" id="SM00382">
    <property type="entry name" value="AAA"/>
    <property type="match status" value="1"/>
</dbReference>
<gene>
    <name evidence="2" type="ORF">DX932_15885</name>
</gene>
<dbReference type="EMBL" id="QSMZ01000012">
    <property type="protein sequence ID" value="KAA6465539.1"/>
    <property type="molecule type" value="Genomic_DNA"/>
</dbReference>
<evidence type="ECO:0000259" key="1">
    <source>
        <dbReference type="SMART" id="SM00382"/>
    </source>
</evidence>
<dbReference type="GO" id="GO:0005524">
    <property type="term" value="F:ATP binding"/>
    <property type="evidence" value="ECO:0007669"/>
    <property type="project" value="UniProtKB-KW"/>
</dbReference>
<dbReference type="CDD" id="cd19481">
    <property type="entry name" value="RecA-like_protease"/>
    <property type="match status" value="1"/>
</dbReference>
<dbReference type="InterPro" id="IPR003593">
    <property type="entry name" value="AAA+_ATPase"/>
</dbReference>
<feature type="domain" description="AAA+ ATPase" evidence="1">
    <location>
        <begin position="127"/>
        <end position="259"/>
    </location>
</feature>
<dbReference type="Gene3D" id="3.40.50.300">
    <property type="entry name" value="P-loop containing nucleotide triphosphate hydrolases"/>
    <property type="match status" value="1"/>
</dbReference>
<keyword evidence="2" id="KW-0547">Nucleotide-binding</keyword>
<protein>
    <submittedName>
        <fullName evidence="2">ATP-binding protein</fullName>
    </submittedName>
</protein>
<keyword evidence="2" id="KW-0067">ATP-binding</keyword>
<dbReference type="Gene3D" id="1.10.8.60">
    <property type="match status" value="1"/>
</dbReference>
<sequence>MIGSDCVKYYAELLKIIEGGLRGDKQKISDYSILLAKKLKTAGEEKKSERIEKILARTGNDPNEVFSSSFNQVPFDHETKLEIASIIMPNEVQEKNLIYNVTVNQQVDEFIAAYQELDRLASYGLNMPSTLLLYGPPGCGKTELALHISRKLNLPIVLARLDTLISSYLGSTSKNIRMLFEYAAKKPCILFLDEFDAVAKLRDDPNELGELKRVVNSLLQNIDLLNDKSVLIAATNHENLLDKAIWRRFSTRIHINYPNTKSRYGIINHILEEVGYNHINQNFIEILVNMFENLSVADIEQIVKRSIRTAIIQHREVEFLDFVDCYFSYVPTTVDLTGDIDSVRREKIKFLLKIDSTISQRLLGQIFKCHHNTIRSELRKIHKEIELNE</sequence>
<dbReference type="InterPro" id="IPR050168">
    <property type="entry name" value="AAA_ATPase_domain"/>
</dbReference>
<dbReference type="GO" id="GO:0016887">
    <property type="term" value="F:ATP hydrolysis activity"/>
    <property type="evidence" value="ECO:0007669"/>
    <property type="project" value="InterPro"/>
</dbReference>
<accession>A0A9W7UQZ0</accession>
<dbReference type="InterPro" id="IPR027417">
    <property type="entry name" value="P-loop_NTPase"/>
</dbReference>
<dbReference type="AlphaFoldDB" id="A0A9W7UQZ0"/>
<organism evidence="2 3">
    <name type="scientific">Bacillus cereus</name>
    <dbReference type="NCBI Taxonomy" id="1396"/>
    <lineage>
        <taxon>Bacteria</taxon>
        <taxon>Bacillati</taxon>
        <taxon>Bacillota</taxon>
        <taxon>Bacilli</taxon>
        <taxon>Bacillales</taxon>
        <taxon>Bacillaceae</taxon>
        <taxon>Bacillus</taxon>
        <taxon>Bacillus cereus group</taxon>
    </lineage>
</organism>
<dbReference type="Pfam" id="PF00004">
    <property type="entry name" value="AAA"/>
    <property type="match status" value="1"/>
</dbReference>
<dbReference type="InterPro" id="IPR003959">
    <property type="entry name" value="ATPase_AAA_core"/>
</dbReference>
<dbReference type="PANTHER" id="PTHR23077:SF198">
    <property type="entry name" value="ATP-DEPENDENT ZINC METALLOPROTEASE FTSH"/>
    <property type="match status" value="1"/>
</dbReference>
<dbReference type="Proteomes" id="UP000323321">
    <property type="component" value="Unassembled WGS sequence"/>
</dbReference>
<dbReference type="SUPFAM" id="SSF52540">
    <property type="entry name" value="P-loop containing nucleoside triphosphate hydrolases"/>
    <property type="match status" value="1"/>
</dbReference>
<reference evidence="2 3" key="1">
    <citation type="submission" date="2018-08" db="EMBL/GenBank/DDBJ databases">
        <title>Bacillus phenotypic plasticity.</title>
        <authorList>
            <person name="Hurtado E."/>
        </authorList>
    </citation>
    <scope>NUCLEOTIDE SEQUENCE [LARGE SCALE GENOMIC DNA]</scope>
    <source>
        <strain evidence="2 3">111b</strain>
    </source>
</reference>
<evidence type="ECO:0000313" key="2">
    <source>
        <dbReference type="EMBL" id="KAA6465539.1"/>
    </source>
</evidence>
<dbReference type="PANTHER" id="PTHR23077">
    <property type="entry name" value="AAA-FAMILY ATPASE"/>
    <property type="match status" value="1"/>
</dbReference>